<name>A0A1B9H311_9TREE</name>
<organism evidence="3 4">
    <name type="scientific">Kwoniella heveanensis BCC8398</name>
    <dbReference type="NCBI Taxonomy" id="1296120"/>
    <lineage>
        <taxon>Eukaryota</taxon>
        <taxon>Fungi</taxon>
        <taxon>Dikarya</taxon>
        <taxon>Basidiomycota</taxon>
        <taxon>Agaricomycotina</taxon>
        <taxon>Tremellomycetes</taxon>
        <taxon>Tremellales</taxon>
        <taxon>Cryptococcaceae</taxon>
        <taxon>Kwoniella</taxon>
    </lineage>
</organism>
<evidence type="ECO:0000256" key="2">
    <source>
        <dbReference type="SAM" id="SignalP"/>
    </source>
</evidence>
<evidence type="ECO:0000313" key="3">
    <source>
        <dbReference type="EMBL" id="OCF37652.1"/>
    </source>
</evidence>
<feature type="region of interest" description="Disordered" evidence="1">
    <location>
        <begin position="106"/>
        <end position="212"/>
    </location>
</feature>
<proteinExistence type="predicted"/>
<keyword evidence="2" id="KW-0732">Signal</keyword>
<sequence length="212" mass="20806">MTRVTTVMLLTIFAFGSASSVWAAPAPALADASIEKKLGVAPPPDDPSVKDGAFYQLDEFQDGEDEDDEGWMACGPLTESSSSGIEGEIAYVEDIESESGFETHHLCRRIGGGGGGRGGGGSSGGGGRSSSSSSSSSGSSGKSSSSSSSGTSGSNSNSKSNSGSGTAAGAGAGAGAGAAAGAAGRGRNRGNNSTSAVPTTQPEDVIRLWNER</sequence>
<feature type="compositionally biased region" description="Low complexity" evidence="1">
    <location>
        <begin position="129"/>
        <end position="165"/>
    </location>
</feature>
<evidence type="ECO:0000313" key="4">
    <source>
        <dbReference type="Proteomes" id="UP000092666"/>
    </source>
</evidence>
<feature type="chain" id="PRO_5008627522" evidence="2">
    <location>
        <begin position="24"/>
        <end position="212"/>
    </location>
</feature>
<feature type="compositionally biased region" description="Gly residues" evidence="1">
    <location>
        <begin position="110"/>
        <end position="128"/>
    </location>
</feature>
<dbReference type="AlphaFoldDB" id="A0A1B9H311"/>
<gene>
    <name evidence="3" type="ORF">I316_00779</name>
</gene>
<evidence type="ECO:0000256" key="1">
    <source>
        <dbReference type="SAM" id="MobiDB-lite"/>
    </source>
</evidence>
<dbReference type="EMBL" id="KV700122">
    <property type="protein sequence ID" value="OCF37652.1"/>
    <property type="molecule type" value="Genomic_DNA"/>
</dbReference>
<accession>A0A1B9H311</accession>
<dbReference type="Proteomes" id="UP000092666">
    <property type="component" value="Unassembled WGS sequence"/>
</dbReference>
<keyword evidence="4" id="KW-1185">Reference proteome</keyword>
<protein>
    <submittedName>
        <fullName evidence="3">Uncharacterized protein</fullName>
    </submittedName>
</protein>
<feature type="signal peptide" evidence="2">
    <location>
        <begin position="1"/>
        <end position="23"/>
    </location>
</feature>
<reference evidence="3 4" key="1">
    <citation type="submission" date="2013-07" db="EMBL/GenBank/DDBJ databases">
        <title>The Genome Sequence of Cryptococcus heveanensis BCC8398.</title>
        <authorList>
            <consortium name="The Broad Institute Genome Sequencing Platform"/>
            <person name="Cuomo C."/>
            <person name="Litvintseva A."/>
            <person name="Chen Y."/>
            <person name="Heitman J."/>
            <person name="Sun S."/>
            <person name="Springer D."/>
            <person name="Dromer F."/>
            <person name="Young S.K."/>
            <person name="Zeng Q."/>
            <person name="Gargeya S."/>
            <person name="Fitzgerald M."/>
            <person name="Abouelleil A."/>
            <person name="Alvarado L."/>
            <person name="Berlin A.M."/>
            <person name="Chapman S.B."/>
            <person name="Dewar J."/>
            <person name="Goldberg J."/>
            <person name="Griggs A."/>
            <person name="Gujja S."/>
            <person name="Hansen M."/>
            <person name="Howarth C."/>
            <person name="Imamovic A."/>
            <person name="Larimer J."/>
            <person name="McCowan C."/>
            <person name="Murphy C."/>
            <person name="Pearson M."/>
            <person name="Priest M."/>
            <person name="Roberts A."/>
            <person name="Saif S."/>
            <person name="Shea T."/>
            <person name="Sykes S."/>
            <person name="Wortman J."/>
            <person name="Nusbaum C."/>
            <person name="Birren B."/>
        </authorList>
    </citation>
    <scope>NUCLEOTIDE SEQUENCE [LARGE SCALE GENOMIC DNA]</scope>
    <source>
        <strain evidence="3 4">BCC8398</strain>
    </source>
</reference>
<feature type="compositionally biased region" description="Gly residues" evidence="1">
    <location>
        <begin position="166"/>
        <end position="178"/>
    </location>
</feature>
<reference evidence="4" key="2">
    <citation type="submission" date="2013-12" db="EMBL/GenBank/DDBJ databases">
        <title>Evolution of pathogenesis and genome organization in the Tremellales.</title>
        <authorList>
            <person name="Cuomo C."/>
            <person name="Litvintseva A."/>
            <person name="Heitman J."/>
            <person name="Chen Y."/>
            <person name="Sun S."/>
            <person name="Springer D."/>
            <person name="Dromer F."/>
            <person name="Young S."/>
            <person name="Zeng Q."/>
            <person name="Chapman S."/>
            <person name="Gujja S."/>
            <person name="Saif S."/>
            <person name="Birren B."/>
        </authorList>
    </citation>
    <scope>NUCLEOTIDE SEQUENCE [LARGE SCALE GENOMIC DNA]</scope>
    <source>
        <strain evidence="4">BCC8398</strain>
    </source>
</reference>